<dbReference type="GO" id="GO:0007059">
    <property type="term" value="P:chromosome segregation"/>
    <property type="evidence" value="ECO:0007669"/>
    <property type="project" value="TreeGrafter"/>
</dbReference>
<dbReference type="PANTHER" id="PTHR46930:SF1">
    <property type="entry name" value="CDK5 REGULATORY SUBUNIT-ASSOCIATED PROTEIN 2"/>
    <property type="match status" value="1"/>
</dbReference>
<name>A0A4W5KFN4_9TELE</name>
<evidence type="ECO:0000256" key="1">
    <source>
        <dbReference type="ARBA" id="ARBA00004496"/>
    </source>
</evidence>
<keyword evidence="2" id="KW-0963">Cytoplasm</keyword>
<comment type="subcellular location">
    <subcellularLocation>
        <location evidence="1">Cytoplasm</location>
    </subcellularLocation>
</comment>
<evidence type="ECO:0000259" key="3">
    <source>
        <dbReference type="Pfam" id="PF07989"/>
    </source>
</evidence>
<accession>A0A4W5KFN4</accession>
<dbReference type="GO" id="GO:0046600">
    <property type="term" value="P:negative regulation of centriole replication"/>
    <property type="evidence" value="ECO:0007669"/>
    <property type="project" value="TreeGrafter"/>
</dbReference>
<protein>
    <recommendedName>
        <fullName evidence="3">Centrosomin N-terminal motif 1 domain-containing protein</fullName>
    </recommendedName>
</protein>
<organism evidence="4 5">
    <name type="scientific">Hucho hucho</name>
    <name type="common">huchen</name>
    <dbReference type="NCBI Taxonomy" id="62062"/>
    <lineage>
        <taxon>Eukaryota</taxon>
        <taxon>Metazoa</taxon>
        <taxon>Chordata</taxon>
        <taxon>Craniata</taxon>
        <taxon>Vertebrata</taxon>
        <taxon>Euteleostomi</taxon>
        <taxon>Actinopterygii</taxon>
        <taxon>Neopterygii</taxon>
        <taxon>Teleostei</taxon>
        <taxon>Protacanthopterygii</taxon>
        <taxon>Salmoniformes</taxon>
        <taxon>Salmonidae</taxon>
        <taxon>Salmoninae</taxon>
        <taxon>Hucho</taxon>
    </lineage>
</organism>
<dbReference type="GO" id="GO:0001578">
    <property type="term" value="P:microtubule bundle formation"/>
    <property type="evidence" value="ECO:0007669"/>
    <property type="project" value="TreeGrafter"/>
</dbReference>
<dbReference type="Pfam" id="PF07989">
    <property type="entry name" value="Cnn_1N"/>
    <property type="match status" value="1"/>
</dbReference>
<dbReference type="InterPro" id="IPR012943">
    <property type="entry name" value="Cnn_1N"/>
</dbReference>
<reference evidence="4" key="3">
    <citation type="submission" date="2025-09" db="UniProtKB">
        <authorList>
            <consortium name="Ensembl"/>
        </authorList>
    </citation>
    <scope>IDENTIFICATION</scope>
</reference>
<dbReference type="GO" id="GO:0000132">
    <property type="term" value="P:establishment of mitotic spindle orientation"/>
    <property type="evidence" value="ECO:0007669"/>
    <property type="project" value="TreeGrafter"/>
</dbReference>
<dbReference type="GO" id="GO:0035371">
    <property type="term" value="C:microtubule plus-end"/>
    <property type="evidence" value="ECO:0007669"/>
    <property type="project" value="TreeGrafter"/>
</dbReference>
<dbReference type="GO" id="GO:0043015">
    <property type="term" value="F:gamma-tubulin binding"/>
    <property type="evidence" value="ECO:0007669"/>
    <property type="project" value="TreeGrafter"/>
</dbReference>
<dbReference type="PANTHER" id="PTHR46930">
    <property type="entry name" value="CDK5 REGULATORY SUBUNIT-ASSOCIATED PROTEIN 2"/>
    <property type="match status" value="1"/>
</dbReference>
<evidence type="ECO:0000256" key="2">
    <source>
        <dbReference type="ARBA" id="ARBA00022490"/>
    </source>
</evidence>
<evidence type="ECO:0000313" key="5">
    <source>
        <dbReference type="Proteomes" id="UP000314982"/>
    </source>
</evidence>
<dbReference type="GeneTree" id="ENSGT00950000183190"/>
<dbReference type="GO" id="GO:0097431">
    <property type="term" value="C:mitotic spindle pole"/>
    <property type="evidence" value="ECO:0007669"/>
    <property type="project" value="TreeGrafter"/>
</dbReference>
<dbReference type="Ensembl" id="ENSHHUT00000015530.1">
    <property type="protein sequence ID" value="ENSHHUP00000015012.1"/>
    <property type="gene ID" value="ENSHHUG00000009317.1"/>
</dbReference>
<feature type="domain" description="Centrosomin N-terminal motif 1" evidence="3">
    <location>
        <begin position="25"/>
        <end position="89"/>
    </location>
</feature>
<dbReference type="AlphaFoldDB" id="A0A4W5KFN4"/>
<dbReference type="Proteomes" id="UP000314982">
    <property type="component" value="Unassembled WGS sequence"/>
</dbReference>
<dbReference type="GO" id="GO:0090266">
    <property type="term" value="P:regulation of mitotic cell cycle spindle assembly checkpoint"/>
    <property type="evidence" value="ECO:0007669"/>
    <property type="project" value="TreeGrafter"/>
</dbReference>
<dbReference type="GO" id="GO:0005737">
    <property type="term" value="C:cytoplasm"/>
    <property type="evidence" value="ECO:0007669"/>
    <property type="project" value="UniProtKB-SubCell"/>
</dbReference>
<reference evidence="4" key="2">
    <citation type="submission" date="2025-08" db="UniProtKB">
        <authorList>
            <consortium name="Ensembl"/>
        </authorList>
    </citation>
    <scope>IDENTIFICATION</scope>
</reference>
<reference evidence="5" key="1">
    <citation type="submission" date="2018-06" db="EMBL/GenBank/DDBJ databases">
        <title>Genome assembly of Danube salmon.</title>
        <authorList>
            <person name="Macqueen D.J."/>
            <person name="Gundappa M.K."/>
        </authorList>
    </citation>
    <scope>NUCLEOTIDE SEQUENCE [LARGE SCALE GENOMIC DNA]</scope>
</reference>
<sequence>MGGSVAPWEKPGTMSNSFRCYHTFSQHLKDLKKENFSLKLRIYFLEERIQQKYEDSSNDVHKRNIELKVEVESLKQELQEKQDLLDKAPTTAESLTNQNEEELQRHCEERQQEISHIQEILETKEALLVRGESEKMVSLAEAEFQCCLALEREMMMKMEEEEEKCEGGSLGSRLQQGALAEKDRLAGGQVLIEV</sequence>
<keyword evidence="5" id="KW-1185">Reference proteome</keyword>
<dbReference type="STRING" id="62062.ENSHHUP00000015012"/>
<evidence type="ECO:0000313" key="4">
    <source>
        <dbReference type="Ensembl" id="ENSHHUP00000015012.1"/>
    </source>
</evidence>
<dbReference type="InterPro" id="IPR042791">
    <property type="entry name" value="CDK5RAP2"/>
</dbReference>
<dbReference type="GO" id="GO:0000242">
    <property type="term" value="C:pericentriolar material"/>
    <property type="evidence" value="ECO:0007669"/>
    <property type="project" value="TreeGrafter"/>
</dbReference>
<proteinExistence type="predicted"/>
<dbReference type="GO" id="GO:0008017">
    <property type="term" value="F:microtubule binding"/>
    <property type="evidence" value="ECO:0007669"/>
    <property type="project" value="TreeGrafter"/>
</dbReference>
<dbReference type="GO" id="GO:0007099">
    <property type="term" value="P:centriole replication"/>
    <property type="evidence" value="ECO:0007669"/>
    <property type="project" value="TreeGrafter"/>
</dbReference>